<keyword evidence="4 8" id="KW-0479">Metal-binding</keyword>
<dbReference type="InterPro" id="IPR001128">
    <property type="entry name" value="Cyt_P450"/>
</dbReference>
<evidence type="ECO:0000256" key="6">
    <source>
        <dbReference type="ARBA" id="ARBA00023004"/>
    </source>
</evidence>
<comment type="similarity">
    <text evidence="2 9">Belongs to the cytochrome P450 family.</text>
</comment>
<proteinExistence type="inferred from homology"/>
<dbReference type="PANTHER" id="PTHR47955:SF15">
    <property type="entry name" value="CYTOCHROME P450 71A2-LIKE"/>
    <property type="match status" value="1"/>
</dbReference>
<evidence type="ECO:0000256" key="4">
    <source>
        <dbReference type="ARBA" id="ARBA00022723"/>
    </source>
</evidence>
<name>A0AAD8KUY2_TARER</name>
<comment type="pathway">
    <text evidence="1">Secondary metabolite biosynthesis; terpenoid biosynthesis.</text>
</comment>
<evidence type="ECO:0000256" key="5">
    <source>
        <dbReference type="ARBA" id="ARBA00023002"/>
    </source>
</evidence>
<reference evidence="10" key="1">
    <citation type="journal article" date="2023" name="bioRxiv">
        <title>Improved chromosome-level genome assembly for marigold (Tagetes erecta).</title>
        <authorList>
            <person name="Jiang F."/>
            <person name="Yuan L."/>
            <person name="Wang S."/>
            <person name="Wang H."/>
            <person name="Xu D."/>
            <person name="Wang A."/>
            <person name="Fan W."/>
        </authorList>
    </citation>
    <scope>NUCLEOTIDE SEQUENCE</scope>
    <source>
        <strain evidence="10">WSJ</strain>
        <tissue evidence="10">Leaf</tissue>
    </source>
</reference>
<organism evidence="10 11">
    <name type="scientific">Tagetes erecta</name>
    <name type="common">African marigold</name>
    <dbReference type="NCBI Taxonomy" id="13708"/>
    <lineage>
        <taxon>Eukaryota</taxon>
        <taxon>Viridiplantae</taxon>
        <taxon>Streptophyta</taxon>
        <taxon>Embryophyta</taxon>
        <taxon>Tracheophyta</taxon>
        <taxon>Spermatophyta</taxon>
        <taxon>Magnoliopsida</taxon>
        <taxon>eudicotyledons</taxon>
        <taxon>Gunneridae</taxon>
        <taxon>Pentapetalae</taxon>
        <taxon>asterids</taxon>
        <taxon>campanulids</taxon>
        <taxon>Asterales</taxon>
        <taxon>Asteraceae</taxon>
        <taxon>Asteroideae</taxon>
        <taxon>Heliantheae alliance</taxon>
        <taxon>Tageteae</taxon>
        <taxon>Tagetes</taxon>
    </lineage>
</organism>
<dbReference type="AlphaFoldDB" id="A0AAD8KUY2"/>
<dbReference type="EMBL" id="JAUHHV010000004">
    <property type="protein sequence ID" value="KAK1427691.1"/>
    <property type="molecule type" value="Genomic_DNA"/>
</dbReference>
<dbReference type="Proteomes" id="UP001229421">
    <property type="component" value="Unassembled WGS sequence"/>
</dbReference>
<dbReference type="InterPro" id="IPR002401">
    <property type="entry name" value="Cyt_P450_E_grp-I"/>
</dbReference>
<sequence length="498" mass="55990">MWFSFLLPLFILAIAIISKWYFSASKPLKHQPPSPTKLPIIGNLHQLGSSPHRSLLALAKTHGPLMLLHFGRVPVIVASSAEASQEIMKTHDLIFANRAKSSVPSILSYNARDIAFADYGEYWRQIKSIAVLQLLSQKRVQSFRRMREEETDLLVDRIKQISSSSSPVVNLSELLMSLTNGVICRAALGRKHGGEKFKQLFSDFVELLGVFSVGDYIPWLSWVDRLNGYDVRAVKVAAEFDAFLEGVIKEHVDRKNITSNGGDDEGKDFVDILLEIQNEKDASFLLDRDAVKALILDVFTGGTDSTYATLEWELSELIRNPHTMKKLQQEVREVAKGKPKITEDDLDQMHYLKAVVKESFRMHMPLPLLVPRESTNDVKLMGYNIAAGTQVIINAWAVGRDPSLWANPDEFQPERFLDSSVDYKGFHFELTPFGAGRRKCPGIQFAMNVNELVIASLVHKFDFELPDGQKPEDLDMSETTGITIHKKLPLLVVATPCN</sequence>
<dbReference type="InterPro" id="IPR017972">
    <property type="entry name" value="Cyt_P450_CS"/>
</dbReference>
<keyword evidence="7 9" id="KW-0503">Monooxygenase</keyword>
<dbReference type="PANTHER" id="PTHR47955">
    <property type="entry name" value="CYTOCHROME P450 FAMILY 71 PROTEIN"/>
    <property type="match status" value="1"/>
</dbReference>
<protein>
    <recommendedName>
        <fullName evidence="12">Cytochrome P450</fullName>
    </recommendedName>
</protein>
<evidence type="ECO:0000256" key="7">
    <source>
        <dbReference type="ARBA" id="ARBA00023033"/>
    </source>
</evidence>
<evidence type="ECO:0000313" key="10">
    <source>
        <dbReference type="EMBL" id="KAK1427691.1"/>
    </source>
</evidence>
<evidence type="ECO:0008006" key="12">
    <source>
        <dbReference type="Google" id="ProtNLM"/>
    </source>
</evidence>
<comment type="caution">
    <text evidence="10">The sequence shown here is derived from an EMBL/GenBank/DDBJ whole genome shotgun (WGS) entry which is preliminary data.</text>
</comment>
<dbReference type="PRINTS" id="PR00463">
    <property type="entry name" value="EP450I"/>
</dbReference>
<dbReference type="Gene3D" id="1.10.630.10">
    <property type="entry name" value="Cytochrome P450"/>
    <property type="match status" value="1"/>
</dbReference>
<dbReference type="GO" id="GO:0020037">
    <property type="term" value="F:heme binding"/>
    <property type="evidence" value="ECO:0007669"/>
    <property type="project" value="InterPro"/>
</dbReference>
<dbReference type="Pfam" id="PF00067">
    <property type="entry name" value="p450"/>
    <property type="match status" value="1"/>
</dbReference>
<keyword evidence="11" id="KW-1185">Reference proteome</keyword>
<dbReference type="SUPFAM" id="SSF48264">
    <property type="entry name" value="Cytochrome P450"/>
    <property type="match status" value="1"/>
</dbReference>
<dbReference type="InterPro" id="IPR036396">
    <property type="entry name" value="Cyt_P450_sf"/>
</dbReference>
<dbReference type="CDD" id="cd11072">
    <property type="entry name" value="CYP71-like"/>
    <property type="match status" value="1"/>
</dbReference>
<evidence type="ECO:0000256" key="3">
    <source>
        <dbReference type="ARBA" id="ARBA00022617"/>
    </source>
</evidence>
<dbReference type="GO" id="GO:0005506">
    <property type="term" value="F:iron ion binding"/>
    <property type="evidence" value="ECO:0007669"/>
    <property type="project" value="InterPro"/>
</dbReference>
<evidence type="ECO:0000256" key="8">
    <source>
        <dbReference type="PIRSR" id="PIRSR602401-1"/>
    </source>
</evidence>
<evidence type="ECO:0000256" key="2">
    <source>
        <dbReference type="ARBA" id="ARBA00010617"/>
    </source>
</evidence>
<dbReference type="FunFam" id="1.10.630.10:FF:000011">
    <property type="entry name" value="Cytochrome P450 83B1"/>
    <property type="match status" value="1"/>
</dbReference>
<keyword evidence="6 8" id="KW-0408">Iron</keyword>
<evidence type="ECO:0000256" key="9">
    <source>
        <dbReference type="RuleBase" id="RU000461"/>
    </source>
</evidence>
<dbReference type="GO" id="GO:0016712">
    <property type="term" value="F:oxidoreductase activity, acting on paired donors, with incorporation or reduction of molecular oxygen, reduced flavin or flavoprotein as one donor, and incorporation of one atom of oxygen"/>
    <property type="evidence" value="ECO:0007669"/>
    <property type="project" value="UniProtKB-ARBA"/>
</dbReference>
<accession>A0AAD8KUY2</accession>
<keyword evidence="5 9" id="KW-0560">Oxidoreductase</keyword>
<gene>
    <name evidence="10" type="ORF">QVD17_16383</name>
</gene>
<feature type="binding site" description="axial binding residue" evidence="8">
    <location>
        <position position="440"/>
    </location>
    <ligand>
        <name>heme</name>
        <dbReference type="ChEBI" id="CHEBI:30413"/>
    </ligand>
    <ligandPart>
        <name>Fe</name>
        <dbReference type="ChEBI" id="CHEBI:18248"/>
    </ligandPart>
</feature>
<evidence type="ECO:0000313" key="11">
    <source>
        <dbReference type="Proteomes" id="UP001229421"/>
    </source>
</evidence>
<keyword evidence="3 8" id="KW-0349">Heme</keyword>
<dbReference type="PRINTS" id="PR00385">
    <property type="entry name" value="P450"/>
</dbReference>
<dbReference type="GO" id="GO:0051762">
    <property type="term" value="P:sesquiterpene biosynthetic process"/>
    <property type="evidence" value="ECO:0007669"/>
    <property type="project" value="UniProtKB-ARBA"/>
</dbReference>
<evidence type="ECO:0000256" key="1">
    <source>
        <dbReference type="ARBA" id="ARBA00004721"/>
    </source>
</evidence>
<comment type="cofactor">
    <cofactor evidence="8">
        <name>heme</name>
        <dbReference type="ChEBI" id="CHEBI:30413"/>
    </cofactor>
</comment>
<dbReference type="PROSITE" id="PS00086">
    <property type="entry name" value="CYTOCHROME_P450"/>
    <property type="match status" value="1"/>
</dbReference>